<proteinExistence type="predicted"/>
<accession>A0ABT5R3Z3</accession>
<dbReference type="InterPro" id="IPR051207">
    <property type="entry name" value="ComplexI_NDUFA9_subunit"/>
</dbReference>
<comment type="caution">
    <text evidence="2">The sequence shown here is derived from an EMBL/GenBank/DDBJ whole genome shotgun (WGS) entry which is preliminary data.</text>
</comment>
<evidence type="ECO:0000259" key="1">
    <source>
        <dbReference type="Pfam" id="PF07993"/>
    </source>
</evidence>
<keyword evidence="3" id="KW-1185">Reference proteome</keyword>
<evidence type="ECO:0000313" key="2">
    <source>
        <dbReference type="EMBL" id="MDD1794232.1"/>
    </source>
</evidence>
<dbReference type="PANTHER" id="PTHR12126">
    <property type="entry name" value="NADH-UBIQUINONE OXIDOREDUCTASE 39 KDA SUBUNIT-RELATED"/>
    <property type="match status" value="1"/>
</dbReference>
<dbReference type="EMBL" id="JAJUBC010000015">
    <property type="protein sequence ID" value="MDD1794232.1"/>
    <property type="molecule type" value="Genomic_DNA"/>
</dbReference>
<gene>
    <name evidence="2" type="ORF">LRP50_13910</name>
</gene>
<dbReference type="Pfam" id="PF07993">
    <property type="entry name" value="NAD_binding_4"/>
    <property type="match status" value="1"/>
</dbReference>
<dbReference type="InterPro" id="IPR013120">
    <property type="entry name" value="FAR_NAD-bd"/>
</dbReference>
<feature type="domain" description="Thioester reductase (TE)" evidence="1">
    <location>
        <begin position="74"/>
        <end position="203"/>
    </location>
</feature>
<reference evidence="2" key="1">
    <citation type="submission" date="2021-12" db="EMBL/GenBank/DDBJ databases">
        <title>Enterovibrio ZSDZ35 sp. nov. and Enterovibrio ZSDZ42 sp. nov., isolated from coastal seawater in Qingdao.</title>
        <authorList>
            <person name="Zhang P."/>
        </authorList>
    </citation>
    <scope>NUCLEOTIDE SEQUENCE</scope>
    <source>
        <strain evidence="2">ZSDZ42</strain>
    </source>
</reference>
<dbReference type="Proteomes" id="UP001149400">
    <property type="component" value="Unassembled WGS sequence"/>
</dbReference>
<dbReference type="PANTHER" id="PTHR12126:SF11">
    <property type="entry name" value="NADH DEHYDROGENASE [UBIQUINONE] 1 ALPHA SUBCOMPLEX SUBUNIT 9, MITOCHONDRIAL"/>
    <property type="match status" value="1"/>
</dbReference>
<evidence type="ECO:0000313" key="3">
    <source>
        <dbReference type="Proteomes" id="UP001149400"/>
    </source>
</evidence>
<dbReference type="InterPro" id="IPR036291">
    <property type="entry name" value="NAD(P)-bd_dom_sf"/>
</dbReference>
<organism evidence="2 3">
    <name type="scientific">Enterovibrio gelatinilyticus</name>
    <dbReference type="NCBI Taxonomy" id="2899819"/>
    <lineage>
        <taxon>Bacteria</taxon>
        <taxon>Pseudomonadati</taxon>
        <taxon>Pseudomonadota</taxon>
        <taxon>Gammaproteobacteria</taxon>
        <taxon>Vibrionales</taxon>
        <taxon>Vibrionaceae</taxon>
        <taxon>Enterovibrio</taxon>
    </lineage>
</organism>
<protein>
    <submittedName>
        <fullName evidence="2">SDR family oxidoreductase</fullName>
    </submittedName>
</protein>
<dbReference type="Gene3D" id="3.40.50.720">
    <property type="entry name" value="NAD(P)-binding Rossmann-like Domain"/>
    <property type="match status" value="1"/>
</dbReference>
<dbReference type="SUPFAM" id="SSF51735">
    <property type="entry name" value="NAD(P)-binding Rossmann-fold domains"/>
    <property type="match status" value="1"/>
</dbReference>
<dbReference type="RefSeq" id="WP_274165066.1">
    <property type="nucleotide sequence ID" value="NZ_JAJUBC010000015.1"/>
</dbReference>
<sequence length="351" mass="39489">MSAAILMEANHQIVLASRSPDSFESLKKDIVHLAKDTLAASEEALTLSDSELEALFDTVCFNDTLFDAPEVVGVDMVINCIGSVEYFNEENLQAVNVELTRWILAQSKAKGIEKHIYISTAFAPAVSDGQIEERVYGDEGDDPTLYTKTKRNAERQVAESGLNYLIIRPSVVIGDSRTGHYAGKRYGIYQLWDGAKRLLPEKIDVMRLACPDGQMNFLHQDALIEVMRFVLRHPIDNNIINLVSDSTLAPTMEDLWSLLFQEIGQPEQLEWAASNDTLDYRGLSPRVRAFNAFCRTNLEIASRKWTFDRSTINAMKAQGLPFAEALLPSIGVCQAHYMWLYNENKGRVFNE</sequence>
<name>A0ABT5R3Z3_9GAMM</name>